<dbReference type="PANTHER" id="PTHR43155:SF1">
    <property type="entry name" value="3'3'-CGAMP-SPECIFIC PHOSPHODIESTERASE 1"/>
    <property type="match status" value="1"/>
</dbReference>
<dbReference type="EMBL" id="CP000141">
    <property type="protein sequence ID" value="ABB16135.1"/>
    <property type="molecule type" value="Genomic_DNA"/>
</dbReference>
<dbReference type="RefSeq" id="WP_011344797.1">
    <property type="nucleotide sequence ID" value="NC_007503.1"/>
</dbReference>
<keyword evidence="3" id="KW-1185">Reference proteome</keyword>
<protein>
    <submittedName>
        <fullName evidence="2">HD domain protein</fullName>
    </submittedName>
</protein>
<dbReference type="HOGENOM" id="CLU_040286_2_0_9"/>
<dbReference type="PANTHER" id="PTHR43155">
    <property type="entry name" value="CYCLIC DI-GMP PHOSPHODIESTERASE PA4108-RELATED"/>
    <property type="match status" value="1"/>
</dbReference>
<dbReference type="InterPro" id="IPR006674">
    <property type="entry name" value="HD_domain"/>
</dbReference>
<dbReference type="PROSITE" id="PS51832">
    <property type="entry name" value="HD_GYP"/>
    <property type="match status" value="1"/>
</dbReference>
<dbReference type="InterPro" id="IPR003607">
    <property type="entry name" value="HD/PDEase_dom"/>
</dbReference>
<sequence>MTIKVNFFNFFNLIKNMFSAFDANELGLNKHHWKVAYVSYLLGDKLGLTEFEKNDLIYLGMIHDIGVLPWGKDEQLINFFEEEEFEHCLRGYNFLKNTYFDQYAPVILSHHDHFKGKNKTGLAGKEIPLFSRIIYLADRVAFFFQDNMHPLLVKDKVVEKIVSGKNILFDPEIVDVFLVVAETEDFWLTLGDGDILNQCLNIHPGQHRWLELDEVINIAQLFAKIIDHKSHFTFYHSQLIAEVAKFAGEIFGFNLEERKALEVAGLLHDLGKLTVPEEILEKPAALSREEFSVIKQHTFYTYYWLIDVFPEEIVRTAAFHHEKLDGSGYPFKKKGEEISLQERLLGVVDMFVALTEDRPYRKGLEYREVKEILLNEVRANRIDRECVKILLDSYPEIITRMQKVLETEEG</sequence>
<dbReference type="eggNOG" id="COG2206">
    <property type="taxonomic scope" value="Bacteria"/>
</dbReference>
<dbReference type="STRING" id="246194.CHY_1905"/>
<reference evidence="2 3" key="1">
    <citation type="journal article" date="2005" name="PLoS Genet.">
        <title>Life in hot carbon monoxide: the complete genome sequence of Carboxydothermus hydrogenoformans Z-2901.</title>
        <authorList>
            <person name="Wu M."/>
            <person name="Ren Q."/>
            <person name="Durkin A.S."/>
            <person name="Daugherty S.C."/>
            <person name="Brinkac L.M."/>
            <person name="Dodson R.J."/>
            <person name="Madupu R."/>
            <person name="Sullivan S.A."/>
            <person name="Kolonay J.F."/>
            <person name="Haft D.H."/>
            <person name="Nelson W.C."/>
            <person name="Tallon L.J."/>
            <person name="Jones K.M."/>
            <person name="Ulrich L.E."/>
            <person name="Gonzalez J.M."/>
            <person name="Zhulin I.B."/>
            <person name="Robb F.T."/>
            <person name="Eisen J.A."/>
        </authorList>
    </citation>
    <scope>NUCLEOTIDE SEQUENCE [LARGE SCALE GENOMIC DNA]</scope>
    <source>
        <strain evidence="3">ATCC BAA-161 / DSM 6008 / Z-2901</strain>
    </source>
</reference>
<dbReference type="InterPro" id="IPR037522">
    <property type="entry name" value="HD_GYP_dom"/>
</dbReference>
<dbReference type="Pfam" id="PF13487">
    <property type="entry name" value="HD_5"/>
    <property type="match status" value="1"/>
</dbReference>
<dbReference type="SUPFAM" id="SSF109604">
    <property type="entry name" value="HD-domain/PDEase-like"/>
    <property type="match status" value="2"/>
</dbReference>
<evidence type="ECO:0000313" key="3">
    <source>
        <dbReference type="Proteomes" id="UP000002706"/>
    </source>
</evidence>
<dbReference type="Proteomes" id="UP000002706">
    <property type="component" value="Chromosome"/>
</dbReference>
<dbReference type="KEGG" id="chy:CHY_1905"/>
<dbReference type="Pfam" id="PF01966">
    <property type="entry name" value="HD"/>
    <property type="match status" value="1"/>
</dbReference>
<evidence type="ECO:0000259" key="1">
    <source>
        <dbReference type="PROSITE" id="PS51832"/>
    </source>
</evidence>
<name>Q3AAW0_CARHZ</name>
<dbReference type="AlphaFoldDB" id="Q3AAW0"/>
<dbReference type="InParanoid" id="Q3AAW0"/>
<dbReference type="SMART" id="SM00471">
    <property type="entry name" value="HDc"/>
    <property type="match status" value="2"/>
</dbReference>
<feature type="domain" description="HD-GYP" evidence="1">
    <location>
        <begin position="211"/>
        <end position="406"/>
    </location>
</feature>
<dbReference type="Gene3D" id="1.10.3210.10">
    <property type="entry name" value="Hypothetical protein af1432"/>
    <property type="match status" value="2"/>
</dbReference>
<organism evidence="2 3">
    <name type="scientific">Carboxydothermus hydrogenoformans (strain ATCC BAA-161 / DSM 6008 / Z-2901)</name>
    <dbReference type="NCBI Taxonomy" id="246194"/>
    <lineage>
        <taxon>Bacteria</taxon>
        <taxon>Bacillati</taxon>
        <taxon>Bacillota</taxon>
        <taxon>Clostridia</taxon>
        <taxon>Thermoanaerobacterales</taxon>
        <taxon>Thermoanaerobacteraceae</taxon>
        <taxon>Carboxydothermus</taxon>
    </lineage>
</organism>
<proteinExistence type="predicted"/>
<gene>
    <name evidence="2" type="ordered locus">CHY_1905</name>
</gene>
<dbReference type="CDD" id="cd00077">
    <property type="entry name" value="HDc"/>
    <property type="match status" value="2"/>
</dbReference>
<evidence type="ECO:0000313" key="2">
    <source>
        <dbReference type="EMBL" id="ABB16135.1"/>
    </source>
</evidence>
<dbReference type="OrthoDB" id="10822at2"/>
<accession>Q3AAW0</accession>